<dbReference type="Gene3D" id="2.60.40.10">
    <property type="entry name" value="Immunoglobulins"/>
    <property type="match status" value="1"/>
</dbReference>
<dbReference type="Pfam" id="PF08530">
    <property type="entry name" value="PepX_C"/>
    <property type="match status" value="1"/>
</dbReference>
<reference evidence="4" key="1">
    <citation type="submission" date="2022-10" db="EMBL/GenBank/DDBJ databases">
        <title>The WGS of Solirubrobacter ginsenosidimutans DSM 21036.</title>
        <authorList>
            <person name="Jiang Z."/>
        </authorList>
    </citation>
    <scope>NUCLEOTIDE SEQUENCE</scope>
    <source>
        <strain evidence="4">DSM 21036</strain>
    </source>
</reference>
<dbReference type="Gene3D" id="3.40.50.1820">
    <property type="entry name" value="alpha/beta hydrolase"/>
    <property type="match status" value="2"/>
</dbReference>
<dbReference type="EMBL" id="JAPDOD010000002">
    <property type="protein sequence ID" value="MDA0159296.1"/>
    <property type="molecule type" value="Genomic_DNA"/>
</dbReference>
<protein>
    <submittedName>
        <fullName evidence="4">CocE/NonD family hydrolase</fullName>
    </submittedName>
</protein>
<dbReference type="Gene3D" id="2.60.120.260">
    <property type="entry name" value="Galactose-binding domain-like"/>
    <property type="match status" value="1"/>
</dbReference>
<dbReference type="InterPro" id="IPR013736">
    <property type="entry name" value="Xaa-Pro_dipept_C"/>
</dbReference>
<dbReference type="InterPro" id="IPR005674">
    <property type="entry name" value="CocE/Ser_esterase"/>
</dbReference>
<dbReference type="SUPFAM" id="SSF53474">
    <property type="entry name" value="alpha/beta-Hydrolases"/>
    <property type="match status" value="1"/>
</dbReference>
<evidence type="ECO:0000313" key="5">
    <source>
        <dbReference type="Proteomes" id="UP001149140"/>
    </source>
</evidence>
<dbReference type="GO" id="GO:0008239">
    <property type="term" value="F:dipeptidyl-peptidase activity"/>
    <property type="evidence" value="ECO:0007669"/>
    <property type="project" value="InterPro"/>
</dbReference>
<evidence type="ECO:0000259" key="3">
    <source>
        <dbReference type="SMART" id="SM00939"/>
    </source>
</evidence>
<dbReference type="SUPFAM" id="SSF49785">
    <property type="entry name" value="Galactose-binding domain-like"/>
    <property type="match status" value="1"/>
</dbReference>
<feature type="domain" description="Xaa-Pro dipeptidyl-peptidase C-terminal" evidence="3">
    <location>
        <begin position="351"/>
        <end position="609"/>
    </location>
</feature>
<dbReference type="Pfam" id="PF02129">
    <property type="entry name" value="Peptidase_S15"/>
    <property type="match status" value="1"/>
</dbReference>
<feature type="chain" id="PRO_5040827471" evidence="2">
    <location>
        <begin position="26"/>
        <end position="857"/>
    </location>
</feature>
<dbReference type="GO" id="GO:0005975">
    <property type="term" value="P:carbohydrate metabolic process"/>
    <property type="evidence" value="ECO:0007669"/>
    <property type="project" value="UniProtKB-ARBA"/>
</dbReference>
<evidence type="ECO:0000313" key="4">
    <source>
        <dbReference type="EMBL" id="MDA0159296.1"/>
    </source>
</evidence>
<dbReference type="NCBIfam" id="TIGR00976">
    <property type="entry name" value="CocE_NonD"/>
    <property type="match status" value="1"/>
</dbReference>
<feature type="signal peptide" evidence="2">
    <location>
        <begin position="1"/>
        <end position="25"/>
    </location>
</feature>
<dbReference type="InterPro" id="IPR013783">
    <property type="entry name" value="Ig-like_fold"/>
</dbReference>
<evidence type="ECO:0000256" key="2">
    <source>
        <dbReference type="SAM" id="SignalP"/>
    </source>
</evidence>
<dbReference type="AlphaFoldDB" id="A0A9X3MPA5"/>
<proteinExistence type="predicted"/>
<dbReference type="Proteomes" id="UP001149140">
    <property type="component" value="Unassembled WGS sequence"/>
</dbReference>
<dbReference type="InterPro" id="IPR029058">
    <property type="entry name" value="AB_hydrolase_fold"/>
</dbReference>
<dbReference type="SMART" id="SM00939">
    <property type="entry name" value="PepX_C"/>
    <property type="match status" value="1"/>
</dbReference>
<sequence>MQGRKVLLAAAVAAAVFSSAGKANAQTPGIVVENGETQEAFNYAGAVRDRVWVDSDFDSDADGLADKIAVDIIRPAETNNGLKAPVIMDASPYYSTLGRGNESQLKVDDASGLLQKWPLFLDNYFVPRGYAIALVDMTGTNHSTGCPTVQDATDNNAAVDVIDWFKGRRTAHDKDGNLVPAPAWFNGKTGMIGKSYDGALAAAAAVTGVDGLTTIVGESGPYDYYDYTRSNGVIQRGGHYVSSLANTVTDANRQAYCKPTRDKIDANDADATGDFTTPFWNVRNYVKDAPKVRASVFLTHGMGDENVRFDHFSRFWYALQDLGVPSKAWLMQTGHVDPFDNSRAKWVDTLHHWFDYWLEGVQNGIMSQPQVSVETSPGVLTDAASWPVPGTKQTQLFLKPGAELGLAPATGAEQTTTFQDSASQRETAMLANPTTVTANRRVFLTPPLSAPVRLSGTPTVQLDASADKTSTHLGAILVDFGPAFPRVNRATGDGVQTLTTTSCYGQASAVDNGCYKDVGERIDTTTTAWRVTKGVLDAGHRTSRNVTTPIVAGTRYPFSFPLLPNDYTFPAGHQIGVVIVGSYRDYGTTASTTAANITFSLKNSRISLPIVGGDVAARAAGISGGEPTTTTVADTGSAFTATVAGSAPAASPLPADLMAEALNKADFAGFTKLDTAGGAVQFLDGGQPLGAPVPLVGGVATLPVPALSGGSHQISATYVGAGAYAASTSAEITRLVPVNSTVGGSVPATLSLVLGAPATFGAFTPGLAKDYTATTPATVLSTAGDAALTVSDPGHLMNGTFSLPSPLAVSFSKAAWTAPVSNDPVTITFKQHVDATDALRTGAYTKTLTFTLSTTTP</sequence>
<dbReference type="InterPro" id="IPR000383">
    <property type="entry name" value="Xaa-Pro-like_dom"/>
</dbReference>
<keyword evidence="1 4" id="KW-0378">Hydrolase</keyword>
<dbReference type="InterPro" id="IPR008979">
    <property type="entry name" value="Galactose-bd-like_sf"/>
</dbReference>
<organism evidence="4 5">
    <name type="scientific">Solirubrobacter ginsenosidimutans</name>
    <dbReference type="NCBI Taxonomy" id="490573"/>
    <lineage>
        <taxon>Bacteria</taxon>
        <taxon>Bacillati</taxon>
        <taxon>Actinomycetota</taxon>
        <taxon>Thermoleophilia</taxon>
        <taxon>Solirubrobacterales</taxon>
        <taxon>Solirubrobacteraceae</taxon>
        <taxon>Solirubrobacter</taxon>
    </lineage>
</organism>
<dbReference type="Pfam" id="PF16640">
    <property type="entry name" value="Big_3_5"/>
    <property type="match status" value="1"/>
</dbReference>
<accession>A0A9X3MPA5</accession>
<gene>
    <name evidence="4" type="ORF">OM076_03375</name>
</gene>
<dbReference type="RefSeq" id="WP_270037973.1">
    <property type="nucleotide sequence ID" value="NZ_JAPDOD010000002.1"/>
</dbReference>
<dbReference type="InterPro" id="IPR032109">
    <property type="entry name" value="Big_3_5"/>
</dbReference>
<keyword evidence="2" id="KW-0732">Signal</keyword>
<name>A0A9X3MPA5_9ACTN</name>
<keyword evidence="5" id="KW-1185">Reference proteome</keyword>
<comment type="caution">
    <text evidence="4">The sequence shown here is derived from an EMBL/GenBank/DDBJ whole genome shotgun (WGS) entry which is preliminary data.</text>
</comment>
<evidence type="ECO:0000256" key="1">
    <source>
        <dbReference type="ARBA" id="ARBA00022801"/>
    </source>
</evidence>